<feature type="transmembrane region" description="Helical" evidence="1">
    <location>
        <begin position="26"/>
        <end position="44"/>
    </location>
</feature>
<dbReference type="EMBL" id="VRLW01000001">
    <property type="protein sequence ID" value="KAA1262184.1"/>
    <property type="molecule type" value="Genomic_DNA"/>
</dbReference>
<proteinExistence type="predicted"/>
<keyword evidence="1" id="KW-0812">Transmembrane</keyword>
<keyword evidence="3" id="KW-1185">Reference proteome</keyword>
<keyword evidence="1" id="KW-1133">Transmembrane helix</keyword>
<keyword evidence="1" id="KW-0472">Membrane</keyword>
<evidence type="ECO:0000313" key="3">
    <source>
        <dbReference type="Proteomes" id="UP000322699"/>
    </source>
</evidence>
<dbReference type="Pfam" id="PF10741">
    <property type="entry name" value="T2SSM_b"/>
    <property type="match status" value="1"/>
</dbReference>
<accession>A0A5B1CSJ4</accession>
<dbReference type="Proteomes" id="UP000322699">
    <property type="component" value="Unassembled WGS sequence"/>
</dbReference>
<evidence type="ECO:0000313" key="2">
    <source>
        <dbReference type="EMBL" id="KAA1262184.1"/>
    </source>
</evidence>
<dbReference type="InterPro" id="IPR034756">
    <property type="entry name" value="T2SSM_b"/>
</dbReference>
<name>A0A5B1CSJ4_9BACT</name>
<comment type="caution">
    <text evidence="2">The sequence shown here is derived from an EMBL/GenBank/DDBJ whole genome shotgun (WGS) entry which is preliminary data.</text>
</comment>
<reference evidence="2 3" key="1">
    <citation type="submission" date="2019-08" db="EMBL/GenBank/DDBJ databases">
        <title>Deep-cultivation of Planctomycetes and their phenomic and genomic characterization uncovers novel biology.</title>
        <authorList>
            <person name="Wiegand S."/>
            <person name="Jogler M."/>
            <person name="Boedeker C."/>
            <person name="Pinto D."/>
            <person name="Vollmers J."/>
            <person name="Rivas-Marin E."/>
            <person name="Kohn T."/>
            <person name="Peeters S.H."/>
            <person name="Heuer A."/>
            <person name="Rast P."/>
            <person name="Oberbeckmann S."/>
            <person name="Bunk B."/>
            <person name="Jeske O."/>
            <person name="Meyerdierks A."/>
            <person name="Storesund J.E."/>
            <person name="Kallscheuer N."/>
            <person name="Luecker S."/>
            <person name="Lage O.M."/>
            <person name="Pohl T."/>
            <person name="Merkel B.J."/>
            <person name="Hornburger P."/>
            <person name="Mueller R.-W."/>
            <person name="Bruemmer F."/>
            <person name="Labrenz M."/>
            <person name="Spormann A.M."/>
            <person name="Op Den Camp H."/>
            <person name="Overmann J."/>
            <person name="Amann R."/>
            <person name="Jetten M.S.M."/>
            <person name="Mascher T."/>
            <person name="Medema M.H."/>
            <person name="Devos D.P."/>
            <person name="Kaster A.-K."/>
            <person name="Ovreas L."/>
            <person name="Rohde M."/>
            <person name="Galperin M.Y."/>
            <person name="Jogler C."/>
        </authorList>
    </citation>
    <scope>NUCLEOTIDE SEQUENCE [LARGE SCALE GENOMIC DNA]</scope>
    <source>
        <strain evidence="2 3">LF1</strain>
    </source>
</reference>
<gene>
    <name evidence="2" type="ORF">LF1_47460</name>
</gene>
<evidence type="ECO:0008006" key="4">
    <source>
        <dbReference type="Google" id="ProtNLM"/>
    </source>
</evidence>
<evidence type="ECO:0000256" key="1">
    <source>
        <dbReference type="SAM" id="Phobius"/>
    </source>
</evidence>
<dbReference type="RefSeq" id="WP_068264769.1">
    <property type="nucleotide sequence ID" value="NZ_LWSK01000069.1"/>
</dbReference>
<dbReference type="AlphaFoldDB" id="A0A5B1CSJ4"/>
<dbReference type="OrthoDB" id="265353at2"/>
<protein>
    <recommendedName>
        <fullName evidence="4">Pilus assembly protein, PilO</fullName>
    </recommendedName>
</protein>
<organism evidence="2 3">
    <name type="scientific">Rubripirellula obstinata</name>
    <dbReference type="NCBI Taxonomy" id="406547"/>
    <lineage>
        <taxon>Bacteria</taxon>
        <taxon>Pseudomonadati</taxon>
        <taxon>Planctomycetota</taxon>
        <taxon>Planctomycetia</taxon>
        <taxon>Pirellulales</taxon>
        <taxon>Pirellulaceae</taxon>
        <taxon>Rubripirellula</taxon>
    </lineage>
</organism>
<dbReference type="Gene3D" id="3.30.70.60">
    <property type="match status" value="1"/>
</dbReference>
<sequence length="180" mass="20327">MATQKDWKSELNQIAEVLRDPFKMRMVVAGVTLAVMSFVINDPLQGKMQATKQDLSQLKNTVRAAEEVMLLRDHMEQVQDRIFVGKGNDAVLSHLIELIRSEDVDLMRIDAGAPTKLGPLHSVRISIEVLGSYQSLLKLLHDLDSDHYLIRIEDVAIKPPKQTRSTATMNVDLRIIKETL</sequence>
<dbReference type="InterPro" id="IPR014717">
    <property type="entry name" value="Transl_elong_EF1B/ribsomal_bS6"/>
</dbReference>